<protein>
    <recommendedName>
        <fullName evidence="3 12">Protein-export membrane protein SecG</fullName>
    </recommendedName>
</protein>
<dbReference type="PANTHER" id="PTHR34182">
    <property type="entry name" value="PROTEIN-EXPORT MEMBRANE PROTEIN SECG"/>
    <property type="match status" value="1"/>
</dbReference>
<evidence type="ECO:0000256" key="11">
    <source>
        <dbReference type="ARBA" id="ARBA00025182"/>
    </source>
</evidence>
<evidence type="ECO:0000313" key="14">
    <source>
        <dbReference type="EMBL" id="MBB4266613.1"/>
    </source>
</evidence>
<keyword evidence="9 12" id="KW-0811">Translocation</keyword>
<dbReference type="PRINTS" id="PR01651">
    <property type="entry name" value="SECGEXPORT"/>
</dbReference>
<evidence type="ECO:0000256" key="7">
    <source>
        <dbReference type="ARBA" id="ARBA00022927"/>
    </source>
</evidence>
<name>A0A7W6WA91_9PROT</name>
<feature type="region of interest" description="Disordered" evidence="13">
    <location>
        <begin position="93"/>
        <end position="146"/>
    </location>
</feature>
<comment type="function">
    <text evidence="11 12">Involved in protein export. Participates in an early event of protein translocation.</text>
</comment>
<dbReference type="GO" id="GO:0009306">
    <property type="term" value="P:protein secretion"/>
    <property type="evidence" value="ECO:0007669"/>
    <property type="project" value="UniProtKB-UniRule"/>
</dbReference>
<dbReference type="InterPro" id="IPR004692">
    <property type="entry name" value="SecG"/>
</dbReference>
<keyword evidence="4 12" id="KW-0813">Transport</keyword>
<keyword evidence="10 12" id="KW-0472">Membrane</keyword>
<keyword evidence="8 12" id="KW-1133">Transmembrane helix</keyword>
<evidence type="ECO:0000256" key="2">
    <source>
        <dbReference type="ARBA" id="ARBA00008445"/>
    </source>
</evidence>
<evidence type="ECO:0000256" key="8">
    <source>
        <dbReference type="ARBA" id="ARBA00022989"/>
    </source>
</evidence>
<keyword evidence="7 12" id="KW-0653">Protein transport</keyword>
<dbReference type="GO" id="GO:0015450">
    <property type="term" value="F:protein-transporting ATPase activity"/>
    <property type="evidence" value="ECO:0007669"/>
    <property type="project" value="UniProtKB-UniRule"/>
</dbReference>
<keyword evidence="5 12" id="KW-1003">Cell membrane</keyword>
<reference evidence="14 15" key="1">
    <citation type="submission" date="2020-08" db="EMBL/GenBank/DDBJ databases">
        <title>Genome sequencing of Purple Non-Sulfur Bacteria from various extreme environments.</title>
        <authorList>
            <person name="Mayer M."/>
        </authorList>
    </citation>
    <scope>NUCLEOTIDE SEQUENCE [LARGE SCALE GENOMIC DNA]</scope>
    <source>
        <strain evidence="14 15">JA131</strain>
    </source>
</reference>
<comment type="caution">
    <text evidence="12">Lacks conserved residue(s) required for the propagation of feature annotation.</text>
</comment>
<dbReference type="Pfam" id="PF03840">
    <property type="entry name" value="SecG"/>
    <property type="match status" value="1"/>
</dbReference>
<dbReference type="GO" id="GO:0065002">
    <property type="term" value="P:intracellular protein transmembrane transport"/>
    <property type="evidence" value="ECO:0007669"/>
    <property type="project" value="TreeGrafter"/>
</dbReference>
<accession>A0A7W6WA91</accession>
<comment type="similarity">
    <text evidence="2 12">Belongs to the SecG family.</text>
</comment>
<evidence type="ECO:0000256" key="12">
    <source>
        <dbReference type="RuleBase" id="RU365087"/>
    </source>
</evidence>
<evidence type="ECO:0000256" key="1">
    <source>
        <dbReference type="ARBA" id="ARBA00004651"/>
    </source>
</evidence>
<evidence type="ECO:0000256" key="4">
    <source>
        <dbReference type="ARBA" id="ARBA00022448"/>
    </source>
</evidence>
<evidence type="ECO:0000256" key="3">
    <source>
        <dbReference type="ARBA" id="ARBA00017876"/>
    </source>
</evidence>
<dbReference type="AlphaFoldDB" id="A0A7W6WA91"/>
<evidence type="ECO:0000256" key="9">
    <source>
        <dbReference type="ARBA" id="ARBA00023010"/>
    </source>
</evidence>
<proteinExistence type="inferred from homology"/>
<dbReference type="Proteomes" id="UP000554286">
    <property type="component" value="Unassembled WGS sequence"/>
</dbReference>
<sequence>MITVILVIHLLIAIAMVALILLQRSEGGALGIGGSGGGPGLMSGRAAGNLLTRSTGVLAAAFMATSMTLAILASNGGRDGSVLDATPADDLAGPAALAPITPGTADDTGPVGPTPPMAVDGPGPGAATDPPRAADTPTVPLAPLAD</sequence>
<dbReference type="PANTHER" id="PTHR34182:SF1">
    <property type="entry name" value="PROTEIN-EXPORT MEMBRANE PROTEIN SECG"/>
    <property type="match status" value="1"/>
</dbReference>
<evidence type="ECO:0000256" key="6">
    <source>
        <dbReference type="ARBA" id="ARBA00022692"/>
    </source>
</evidence>
<dbReference type="NCBIfam" id="TIGR00810">
    <property type="entry name" value="secG"/>
    <property type="match status" value="1"/>
</dbReference>
<keyword evidence="15" id="KW-1185">Reference proteome</keyword>
<dbReference type="GO" id="GO:0043952">
    <property type="term" value="P:protein transport by the Sec complex"/>
    <property type="evidence" value="ECO:0007669"/>
    <property type="project" value="TreeGrafter"/>
</dbReference>
<gene>
    <name evidence="14" type="ORF">GGD89_002245</name>
</gene>
<comment type="subcellular location">
    <subcellularLocation>
        <location evidence="1 12">Cell membrane</location>
        <topology evidence="1 12">Multi-pass membrane protein</topology>
    </subcellularLocation>
</comment>
<evidence type="ECO:0000256" key="5">
    <source>
        <dbReference type="ARBA" id="ARBA00022475"/>
    </source>
</evidence>
<feature type="transmembrane region" description="Helical" evidence="12">
    <location>
        <begin position="51"/>
        <end position="73"/>
    </location>
</feature>
<comment type="caution">
    <text evidence="14">The sequence shown here is derived from an EMBL/GenBank/DDBJ whole genome shotgun (WGS) entry which is preliminary data.</text>
</comment>
<dbReference type="EMBL" id="JACIGK010000015">
    <property type="protein sequence ID" value="MBB4266613.1"/>
    <property type="molecule type" value="Genomic_DNA"/>
</dbReference>
<keyword evidence="6 12" id="KW-0812">Transmembrane</keyword>
<dbReference type="RefSeq" id="WP_184045228.1">
    <property type="nucleotide sequence ID" value="NZ_JACIGK010000015.1"/>
</dbReference>
<evidence type="ECO:0000313" key="15">
    <source>
        <dbReference type="Proteomes" id="UP000554286"/>
    </source>
</evidence>
<organism evidence="14 15">
    <name type="scientific">Roseospira visakhapatnamensis</name>
    <dbReference type="NCBI Taxonomy" id="390880"/>
    <lineage>
        <taxon>Bacteria</taxon>
        <taxon>Pseudomonadati</taxon>
        <taxon>Pseudomonadota</taxon>
        <taxon>Alphaproteobacteria</taxon>
        <taxon>Rhodospirillales</taxon>
        <taxon>Rhodospirillaceae</taxon>
        <taxon>Roseospira</taxon>
    </lineage>
</organism>
<evidence type="ECO:0000256" key="10">
    <source>
        <dbReference type="ARBA" id="ARBA00023136"/>
    </source>
</evidence>
<evidence type="ECO:0000256" key="13">
    <source>
        <dbReference type="SAM" id="MobiDB-lite"/>
    </source>
</evidence>
<feature type="compositionally biased region" description="Low complexity" evidence="13">
    <location>
        <begin position="118"/>
        <end position="139"/>
    </location>
</feature>
<dbReference type="GO" id="GO:0005886">
    <property type="term" value="C:plasma membrane"/>
    <property type="evidence" value="ECO:0007669"/>
    <property type="project" value="UniProtKB-SubCell"/>
</dbReference>